<evidence type="ECO:0000313" key="3">
    <source>
        <dbReference type="EMBL" id="KAG7663327.1"/>
    </source>
</evidence>
<evidence type="ECO:0000313" key="4">
    <source>
        <dbReference type="Proteomes" id="UP000694255"/>
    </source>
</evidence>
<dbReference type="InterPro" id="IPR057454">
    <property type="entry name" value="Bud3_C"/>
</dbReference>
<feature type="compositionally biased region" description="Basic residues" evidence="1">
    <location>
        <begin position="876"/>
        <end position="894"/>
    </location>
</feature>
<feature type="region of interest" description="Disordered" evidence="1">
    <location>
        <begin position="930"/>
        <end position="980"/>
    </location>
</feature>
<feature type="compositionally biased region" description="Polar residues" evidence="1">
    <location>
        <begin position="1181"/>
        <end position="1197"/>
    </location>
</feature>
<dbReference type="InterPro" id="IPR000219">
    <property type="entry name" value="DH_dom"/>
</dbReference>
<proteinExistence type="predicted"/>
<feature type="compositionally biased region" description="Polar residues" evidence="1">
    <location>
        <begin position="960"/>
        <end position="978"/>
    </location>
</feature>
<feature type="region of interest" description="Disordered" evidence="1">
    <location>
        <begin position="853"/>
        <end position="899"/>
    </location>
</feature>
<reference evidence="3 4" key="1">
    <citation type="journal article" date="2021" name="DNA Res.">
        <title>Genome analysis of Candida subhashii reveals its hybrid nature and dual mitochondrial genome conformations.</title>
        <authorList>
            <person name="Mixao V."/>
            <person name="Hegedusova E."/>
            <person name="Saus E."/>
            <person name="Pryszcz L.P."/>
            <person name="Cillingova A."/>
            <person name="Nosek J."/>
            <person name="Gabaldon T."/>
        </authorList>
    </citation>
    <scope>NUCLEOTIDE SEQUENCE [LARGE SCALE GENOMIC DNA]</scope>
    <source>
        <strain evidence="3 4">CBS 10753</strain>
    </source>
</reference>
<organism evidence="3 4">
    <name type="scientific">[Candida] subhashii</name>
    <dbReference type="NCBI Taxonomy" id="561895"/>
    <lineage>
        <taxon>Eukaryota</taxon>
        <taxon>Fungi</taxon>
        <taxon>Dikarya</taxon>
        <taxon>Ascomycota</taxon>
        <taxon>Saccharomycotina</taxon>
        <taxon>Pichiomycetes</taxon>
        <taxon>Debaryomycetaceae</taxon>
        <taxon>Spathaspora</taxon>
    </lineage>
</organism>
<dbReference type="RefSeq" id="XP_049263559.1">
    <property type="nucleotide sequence ID" value="XM_049406985.1"/>
</dbReference>
<feature type="domain" description="DH" evidence="2">
    <location>
        <begin position="286"/>
        <end position="484"/>
    </location>
</feature>
<dbReference type="GO" id="GO:0005085">
    <property type="term" value="F:guanyl-nucleotide exchange factor activity"/>
    <property type="evidence" value="ECO:0007669"/>
    <property type="project" value="InterPro"/>
</dbReference>
<dbReference type="SMART" id="SM00325">
    <property type="entry name" value="RhoGEF"/>
    <property type="match status" value="1"/>
</dbReference>
<dbReference type="EMBL" id="JAGSYN010000140">
    <property type="protein sequence ID" value="KAG7663327.1"/>
    <property type="molecule type" value="Genomic_DNA"/>
</dbReference>
<evidence type="ECO:0000256" key="1">
    <source>
        <dbReference type="SAM" id="MobiDB-lite"/>
    </source>
</evidence>
<dbReference type="Pfam" id="PF12015">
    <property type="entry name" value="Bud3_N"/>
    <property type="match status" value="1"/>
</dbReference>
<dbReference type="Pfam" id="PF25351">
    <property type="entry name" value="PH_BUD3_C"/>
    <property type="match status" value="1"/>
</dbReference>
<dbReference type="InterPro" id="IPR021895">
    <property type="entry name" value="Bud3_N"/>
</dbReference>
<gene>
    <name evidence="3" type="ORF">J8A68_003159</name>
</gene>
<feature type="region of interest" description="Disordered" evidence="1">
    <location>
        <begin position="1181"/>
        <end position="1203"/>
    </location>
</feature>
<accession>A0A8J5QHX0</accession>
<keyword evidence="4" id="KW-1185">Reference proteome</keyword>
<dbReference type="Proteomes" id="UP000694255">
    <property type="component" value="Unassembled WGS sequence"/>
</dbReference>
<feature type="compositionally biased region" description="Basic and acidic residues" evidence="1">
    <location>
        <begin position="853"/>
        <end position="875"/>
    </location>
</feature>
<dbReference type="GeneID" id="73469960"/>
<dbReference type="OrthoDB" id="4066896at2759"/>
<evidence type="ECO:0000259" key="2">
    <source>
        <dbReference type="SMART" id="SM00325"/>
    </source>
</evidence>
<protein>
    <submittedName>
        <fullName evidence="3">BUD3</fullName>
    </submittedName>
</protein>
<name>A0A8J5QHX0_9ASCO</name>
<comment type="caution">
    <text evidence="3">The sequence shown here is derived from an EMBL/GenBank/DDBJ whole genome shotgun (WGS) entry which is preliminary data.</text>
</comment>
<sequence length="1347" mass="152887">MPGTAMSVYSRYASREHDKEYFKQLNKQKNSNDVQDITINQLNGTFDNYQPGKDKSKSKNKAVCTKSVDQWLSIFPGATFFTAYDDILFEQIITIVYRNTETEKICTASLTKFGLSIYENMILDFSSRFWPSCENLLPKYKKSNVKRALAISNLKNSSKLLNHAGEIPQLPRWDEINAGTLANTMSLMKHKTPEEIGQELLNIGLLQDHQMTSTIMDVLYDNTSSTATTETITQNNKLVNLLGEQLDQVFDPLLEYSPESLIVSYTPPATSQETTIPSDTLIIQSIIDELIQVQANYTIALVNILQDFIIPLRIAVLDSEHGLTRINQFFPPTIDEITRINCILHNSLAKANKVSYVEVIKALGIIIPYFYKAFIRHEANLKNFGKKLNKFYEKNRLTIFENQKINKGRYNVRTMNSVITGSLLELPKLKLILTRLVATIESERVGLGVGEESISSENEIIMPYFQSSIEVIDAFGGATEEDHAIDIKQRVFTPTGKILTELATNWPAELQYGWLARKVVGIYELQNCKPSADSLFNIDVMIIFSDHLLIITITDPNYYLHKDDKNDVKRLSVSDVLMHSLINEKPLPSLKSIPTMEVTCWSEINDVVITSYIGLNDADCIQVINTSLNGFKSLNNHSTKFTRNYLILNENNIQHHSHNIIKSLNKAKILHKSSPFHFFKSRSDELTIFHTAHDISVYEKEVSKSPFMLCLNMPMECPDVYFQQNPNLFLILQASFTFDQRLHITGYGPNHQKRINEVINCDDFSQYLKTTLVFTTQSIFKTYNRITRSLIGGNSHDLLYVANEFVNRDEKKLLERAKDQARLRGPVKSLSDLFSVPEVYMNKLTSKVELKHSMRPDVNTHTDTLKRETGKPDNKKKNKRKSFSSKLLKPFHKKHAEEDKPPVVQEIKQVPTPIHKENNYGQTTIPKERTIPNTFIPKGTKTEFTNTLNPKPKLKPRADSLSSQIQESKTMSRSSTVRHTPPLSITAEPVRRFSKLDAEQTPSPNTVDMSFRHIDIQSNVESAEAMAVTPVCGGVELVEVKSKEAATLSDGSALTKGENPTMKRIPSVESQRAGLLSSHNVFAKLDRDQIPLDEFYEDGKSNWVVVSLSRDNSTLSDDIKLVNKSEEANQTTSSERTLDPVQEDTEEDFFADSDIDKLKQRIAASKKDVYNKQNPSYSSIFSNNGSKNVSRRTSSYTPPVIASGRQNSRIPRELSVQSVTPSEYANELGQLMDEEFSNHRTTYQIPEEPISFQPFHRNNSVVTYNTSTDSQEEFYSPDEYSREDMLRALKLNNNSYSSGRSSDATITENQVEVKTKPINADMRDESIAQLSAILQREINFGDFELLV</sequence>